<keyword evidence="5 7" id="KW-1133">Transmembrane helix</keyword>
<sequence>MNPKLQKLVLEVIGVCLSGLVVVPSLIVLINSFKTEGEASDMSISLPKVWHIVDNYSEVLKIGRIPSAFWNSVLITGSSVVLLILLCSTSAFVIQRRNSKFTKFLQVLLLSGMILPLSIIITYILLYNLHLTGGFLAVILLYVATMYPVIGFLYIGFYNGISREIDEAAIIDGTKGYGLFFRVIFPLLKPINATALVLGFVTVWNDFGIALYFLNQASKYTLGLTVFFFAGEKSSQWNLIFADLIVVSIPVIIVYILAQRFIVSGLTAGAVKS</sequence>
<keyword evidence="3" id="KW-1003">Cell membrane</keyword>
<gene>
    <name evidence="9" type="ORF">ACFPOF_32335</name>
</gene>
<evidence type="ECO:0000313" key="10">
    <source>
        <dbReference type="Proteomes" id="UP001596113"/>
    </source>
</evidence>
<evidence type="ECO:0000256" key="3">
    <source>
        <dbReference type="ARBA" id="ARBA00022475"/>
    </source>
</evidence>
<dbReference type="Gene3D" id="1.10.3720.10">
    <property type="entry name" value="MetI-like"/>
    <property type="match status" value="1"/>
</dbReference>
<dbReference type="SUPFAM" id="SSF161098">
    <property type="entry name" value="MetI-like"/>
    <property type="match status" value="1"/>
</dbReference>
<dbReference type="CDD" id="cd06261">
    <property type="entry name" value="TM_PBP2"/>
    <property type="match status" value="1"/>
</dbReference>
<comment type="caution">
    <text evidence="9">The sequence shown here is derived from an EMBL/GenBank/DDBJ whole genome shotgun (WGS) entry which is preliminary data.</text>
</comment>
<dbReference type="RefSeq" id="WP_378140111.1">
    <property type="nucleotide sequence ID" value="NZ_JBHSMI010000067.1"/>
</dbReference>
<keyword evidence="2 7" id="KW-0813">Transport</keyword>
<keyword evidence="6 7" id="KW-0472">Membrane</keyword>
<name>A0ABW0I2A9_9BACL</name>
<evidence type="ECO:0000256" key="6">
    <source>
        <dbReference type="ARBA" id="ARBA00023136"/>
    </source>
</evidence>
<dbReference type="InterPro" id="IPR035906">
    <property type="entry name" value="MetI-like_sf"/>
</dbReference>
<feature type="domain" description="ABC transmembrane type-1" evidence="8">
    <location>
        <begin position="69"/>
        <end position="258"/>
    </location>
</feature>
<organism evidence="9 10">
    <name type="scientific">Cohnella soli</name>
    <dbReference type="NCBI Taxonomy" id="425005"/>
    <lineage>
        <taxon>Bacteria</taxon>
        <taxon>Bacillati</taxon>
        <taxon>Bacillota</taxon>
        <taxon>Bacilli</taxon>
        <taxon>Bacillales</taxon>
        <taxon>Paenibacillaceae</taxon>
        <taxon>Cohnella</taxon>
    </lineage>
</organism>
<feature type="transmembrane region" description="Helical" evidence="7">
    <location>
        <begin position="237"/>
        <end position="258"/>
    </location>
</feature>
<evidence type="ECO:0000256" key="7">
    <source>
        <dbReference type="RuleBase" id="RU363032"/>
    </source>
</evidence>
<comment type="similarity">
    <text evidence="7">Belongs to the binding-protein-dependent transport system permease family.</text>
</comment>
<evidence type="ECO:0000256" key="4">
    <source>
        <dbReference type="ARBA" id="ARBA00022692"/>
    </source>
</evidence>
<dbReference type="Pfam" id="PF00528">
    <property type="entry name" value="BPD_transp_1"/>
    <property type="match status" value="1"/>
</dbReference>
<evidence type="ECO:0000256" key="2">
    <source>
        <dbReference type="ARBA" id="ARBA00022448"/>
    </source>
</evidence>
<comment type="subcellular location">
    <subcellularLocation>
        <location evidence="1 7">Cell membrane</location>
        <topology evidence="1 7">Multi-pass membrane protein</topology>
    </subcellularLocation>
</comment>
<feature type="transmembrane region" description="Helical" evidence="7">
    <location>
        <begin position="135"/>
        <end position="158"/>
    </location>
</feature>
<feature type="transmembrane region" description="Helical" evidence="7">
    <location>
        <begin position="68"/>
        <end position="95"/>
    </location>
</feature>
<reference evidence="10" key="1">
    <citation type="journal article" date="2019" name="Int. J. Syst. Evol. Microbiol.">
        <title>The Global Catalogue of Microorganisms (GCM) 10K type strain sequencing project: providing services to taxonomists for standard genome sequencing and annotation.</title>
        <authorList>
            <consortium name="The Broad Institute Genomics Platform"/>
            <consortium name="The Broad Institute Genome Sequencing Center for Infectious Disease"/>
            <person name="Wu L."/>
            <person name="Ma J."/>
        </authorList>
    </citation>
    <scope>NUCLEOTIDE SEQUENCE [LARGE SCALE GENOMIC DNA]</scope>
    <source>
        <strain evidence="10">CGMCC 1.18575</strain>
    </source>
</reference>
<dbReference type="EMBL" id="JBHSMI010000067">
    <property type="protein sequence ID" value="MFC5407444.1"/>
    <property type="molecule type" value="Genomic_DNA"/>
</dbReference>
<feature type="transmembrane region" description="Helical" evidence="7">
    <location>
        <begin position="12"/>
        <end position="33"/>
    </location>
</feature>
<dbReference type="PROSITE" id="PS50928">
    <property type="entry name" value="ABC_TM1"/>
    <property type="match status" value="1"/>
</dbReference>
<accession>A0ABW0I2A9</accession>
<keyword evidence="4 7" id="KW-0812">Transmembrane</keyword>
<dbReference type="Proteomes" id="UP001596113">
    <property type="component" value="Unassembled WGS sequence"/>
</dbReference>
<evidence type="ECO:0000313" key="9">
    <source>
        <dbReference type="EMBL" id="MFC5407444.1"/>
    </source>
</evidence>
<evidence type="ECO:0000259" key="8">
    <source>
        <dbReference type="PROSITE" id="PS50928"/>
    </source>
</evidence>
<evidence type="ECO:0000256" key="5">
    <source>
        <dbReference type="ARBA" id="ARBA00022989"/>
    </source>
</evidence>
<feature type="transmembrane region" description="Helical" evidence="7">
    <location>
        <begin position="209"/>
        <end position="230"/>
    </location>
</feature>
<protein>
    <submittedName>
        <fullName evidence="9">Carbohydrate ABC transporter permease</fullName>
    </submittedName>
</protein>
<feature type="transmembrane region" description="Helical" evidence="7">
    <location>
        <begin position="107"/>
        <end position="129"/>
    </location>
</feature>
<dbReference type="InterPro" id="IPR000515">
    <property type="entry name" value="MetI-like"/>
</dbReference>
<keyword evidence="10" id="KW-1185">Reference proteome</keyword>
<feature type="transmembrane region" description="Helical" evidence="7">
    <location>
        <begin position="179"/>
        <end position="203"/>
    </location>
</feature>
<proteinExistence type="inferred from homology"/>
<dbReference type="PANTHER" id="PTHR43744:SF3">
    <property type="entry name" value="LACTOSE TRANSPORT SYSTEM PERMEASE PROTEIN LACG"/>
    <property type="match status" value="1"/>
</dbReference>
<evidence type="ECO:0000256" key="1">
    <source>
        <dbReference type="ARBA" id="ARBA00004651"/>
    </source>
</evidence>
<dbReference type="PANTHER" id="PTHR43744">
    <property type="entry name" value="ABC TRANSPORTER PERMEASE PROTEIN MG189-RELATED-RELATED"/>
    <property type="match status" value="1"/>
</dbReference>